<evidence type="ECO:0000313" key="1">
    <source>
        <dbReference type="EMBL" id="KAH9778200.1"/>
    </source>
</evidence>
<reference evidence="2" key="1">
    <citation type="journal article" date="2023" name="Hortic. Res.">
        <title>A chromosome-level phased genome enabling allele-level studies in sweet orange: a case study on citrus Huanglongbing tolerance.</title>
        <authorList>
            <person name="Wu B."/>
            <person name="Yu Q."/>
            <person name="Deng Z."/>
            <person name="Duan Y."/>
            <person name="Luo F."/>
            <person name="Gmitter F. Jr."/>
        </authorList>
    </citation>
    <scope>NUCLEOTIDE SEQUENCE [LARGE SCALE GENOMIC DNA]</scope>
    <source>
        <strain evidence="2">cv. Valencia</strain>
    </source>
</reference>
<sequence>MIARFLQRAIEEGADFIETDILASKDGVLICHHDVFLDDTTNIADHKEFADRKRTCMVQGVNTTGFFVGKFPIITFEEYISIALDAQRVVGIYPEMKNPVFINQHVKWADGKKFEDKFVDTLKKYGYKGAYMSKEWLKQPIFIQSFAPTSLVYISNKTDSPKIFLIDDVDILTEDTNQSYSEITSDPYLNYIKEYCVGIGPWKDTVVPVANNYSQMPTDLVARAHALDLQVHPYTYRNEHEFLHFNFLQDPYGEYDYWINKIGVDGLFTDFPGSLHNYQELTSPVSKDHRASKLLHKIAVLISSNGKV</sequence>
<accession>A0ACB8LXW6</accession>
<proteinExistence type="predicted"/>
<dbReference type="Proteomes" id="UP000829398">
    <property type="component" value="Chromosome 3"/>
</dbReference>
<protein>
    <submittedName>
        <fullName evidence="1">Glycerophosphodiester phosphodiesterase GDPD6</fullName>
    </submittedName>
</protein>
<organism evidence="1 2">
    <name type="scientific">Citrus sinensis</name>
    <name type="common">Sweet orange</name>
    <name type="synonym">Citrus aurantium var. sinensis</name>
    <dbReference type="NCBI Taxonomy" id="2711"/>
    <lineage>
        <taxon>Eukaryota</taxon>
        <taxon>Viridiplantae</taxon>
        <taxon>Streptophyta</taxon>
        <taxon>Embryophyta</taxon>
        <taxon>Tracheophyta</taxon>
        <taxon>Spermatophyta</taxon>
        <taxon>Magnoliopsida</taxon>
        <taxon>eudicotyledons</taxon>
        <taxon>Gunneridae</taxon>
        <taxon>Pentapetalae</taxon>
        <taxon>rosids</taxon>
        <taxon>malvids</taxon>
        <taxon>Sapindales</taxon>
        <taxon>Rutaceae</taxon>
        <taxon>Aurantioideae</taxon>
        <taxon>Citrus</taxon>
    </lineage>
</organism>
<evidence type="ECO:0000313" key="2">
    <source>
        <dbReference type="Proteomes" id="UP000829398"/>
    </source>
</evidence>
<dbReference type="EMBL" id="CM039172">
    <property type="protein sequence ID" value="KAH9778200.1"/>
    <property type="molecule type" value="Genomic_DNA"/>
</dbReference>
<keyword evidence="2" id="KW-1185">Reference proteome</keyword>
<gene>
    <name evidence="1" type="ORF">KPL71_007268</name>
</gene>
<comment type="caution">
    <text evidence="1">The sequence shown here is derived from an EMBL/GenBank/DDBJ whole genome shotgun (WGS) entry which is preliminary data.</text>
</comment>
<name>A0ACB8LXW6_CITSI</name>